<dbReference type="NCBIfam" id="NF001314">
    <property type="entry name" value="PRK00258.2-2"/>
    <property type="match status" value="1"/>
</dbReference>
<evidence type="ECO:0000256" key="2">
    <source>
        <dbReference type="ARBA" id="ARBA00012962"/>
    </source>
</evidence>
<comment type="function">
    <text evidence="8">Involved in the biosynthesis of the chorismate, which leads to the biosynthesis of aromatic amino acids. Catalyzes the reversible NADPH linked reduction of 3-dehydroshikimate (DHSA) to yield shikimate (SA).</text>
</comment>
<dbReference type="UniPathway" id="UPA00053">
    <property type="reaction ID" value="UER00087"/>
</dbReference>
<dbReference type="KEGG" id="cts:Ctha_1609"/>
<feature type="binding site" evidence="8">
    <location>
        <position position="237"/>
    </location>
    <ligand>
        <name>shikimate</name>
        <dbReference type="ChEBI" id="CHEBI:36208"/>
    </ligand>
</feature>
<dbReference type="PANTHER" id="PTHR21089">
    <property type="entry name" value="SHIKIMATE DEHYDROGENASE"/>
    <property type="match status" value="1"/>
</dbReference>
<feature type="domain" description="SDH C-terminal" evidence="10">
    <location>
        <begin position="258"/>
        <end position="288"/>
    </location>
</feature>
<evidence type="ECO:0000256" key="1">
    <source>
        <dbReference type="ARBA" id="ARBA00004871"/>
    </source>
</evidence>
<dbReference type="CDD" id="cd01065">
    <property type="entry name" value="NAD_bind_Shikimate_DH"/>
    <property type="match status" value="1"/>
</dbReference>
<dbReference type="InterPro" id="IPR041121">
    <property type="entry name" value="SDH_C"/>
</dbReference>
<protein>
    <recommendedName>
        <fullName evidence="2 8">Shikimate dehydrogenase (NADP(+))</fullName>
        <shortName evidence="8">SDH</shortName>
        <ecNumber evidence="2 8">1.1.1.25</ecNumber>
    </recommendedName>
</protein>
<evidence type="ECO:0000313" key="11">
    <source>
        <dbReference type="EMBL" id="ACF14067.1"/>
    </source>
</evidence>
<dbReference type="HAMAP" id="MF_00222">
    <property type="entry name" value="Shikimate_DH_AroE"/>
    <property type="match status" value="1"/>
</dbReference>
<sequence>MKPKKILGILGHKIDYSLSPLIHNTAAEHLGLDYYYTIFNIHSAESIPAAIEGMRALGIAGFNVTIPYKERVVKYLDQLAPSASVVQAVNTIVNQDGLLIGYNTDVEGFAEPLLPFQAQLKHQSVAIFGNGGAARATVEALKNLFEPSSIHLIVRNMRKGEELKQDLVRRSMYLKISVHETDEPATLELLKTCRLIVNATPIGTVYANAEPGTKSEPLLPGSSYIWNDQHIAYDLVYSPPMTAFLEDAKNHGATVISGIDMLIGQAARAFQLWTGKDMPLDIVKAAVMKKIAASSD</sequence>
<comment type="pathway">
    <text evidence="1 8">Metabolic intermediate biosynthesis; chorismate biosynthesis; chorismate from D-erythrose 4-phosphate and phosphoenolpyruvate: step 4/7.</text>
</comment>
<proteinExistence type="inferred from homology"/>
<feature type="domain" description="Shikimate dehydrogenase substrate binding N-terminal" evidence="9">
    <location>
        <begin position="9"/>
        <end position="92"/>
    </location>
</feature>
<comment type="subunit">
    <text evidence="8">Homodimer.</text>
</comment>
<comment type="catalytic activity">
    <reaction evidence="7 8">
        <text>shikimate + NADP(+) = 3-dehydroshikimate + NADPH + H(+)</text>
        <dbReference type="Rhea" id="RHEA:17737"/>
        <dbReference type="ChEBI" id="CHEBI:15378"/>
        <dbReference type="ChEBI" id="CHEBI:16630"/>
        <dbReference type="ChEBI" id="CHEBI:36208"/>
        <dbReference type="ChEBI" id="CHEBI:57783"/>
        <dbReference type="ChEBI" id="CHEBI:58349"/>
        <dbReference type="EC" id="1.1.1.25"/>
    </reaction>
</comment>
<feature type="binding site" evidence="8">
    <location>
        <position position="90"/>
    </location>
    <ligand>
        <name>shikimate</name>
        <dbReference type="ChEBI" id="CHEBI:36208"/>
    </ligand>
</feature>
<dbReference type="RefSeq" id="WP_012500151.1">
    <property type="nucleotide sequence ID" value="NC_011026.1"/>
</dbReference>
<feature type="binding site" evidence="8">
    <location>
        <position position="235"/>
    </location>
    <ligand>
        <name>NADP(+)</name>
        <dbReference type="ChEBI" id="CHEBI:58349"/>
    </ligand>
</feature>
<dbReference type="EMBL" id="CP001100">
    <property type="protein sequence ID" value="ACF14067.1"/>
    <property type="molecule type" value="Genomic_DNA"/>
</dbReference>
<evidence type="ECO:0000256" key="7">
    <source>
        <dbReference type="ARBA" id="ARBA00049442"/>
    </source>
</evidence>
<dbReference type="PANTHER" id="PTHR21089:SF1">
    <property type="entry name" value="BIFUNCTIONAL 3-DEHYDROQUINATE DEHYDRATASE_SHIKIMATE DEHYDROGENASE, CHLOROPLASTIC"/>
    <property type="match status" value="1"/>
</dbReference>
<feature type="binding site" evidence="8">
    <location>
        <position position="265"/>
    </location>
    <ligand>
        <name>shikimate</name>
        <dbReference type="ChEBI" id="CHEBI:36208"/>
    </ligand>
</feature>
<dbReference type="SUPFAM" id="SSF53223">
    <property type="entry name" value="Aminoacid dehydrogenase-like, N-terminal domain"/>
    <property type="match status" value="1"/>
</dbReference>
<dbReference type="HOGENOM" id="CLU_044063_0_1_10"/>
<feature type="binding site" evidence="8">
    <location>
        <position position="105"/>
    </location>
    <ligand>
        <name>shikimate</name>
        <dbReference type="ChEBI" id="CHEBI:36208"/>
    </ligand>
</feature>
<feature type="binding site" evidence="8">
    <location>
        <position position="65"/>
    </location>
    <ligand>
        <name>shikimate</name>
        <dbReference type="ChEBI" id="CHEBI:36208"/>
    </ligand>
</feature>
<dbReference type="STRING" id="517418.Ctha_1609"/>
<dbReference type="OrthoDB" id="9792692at2"/>
<dbReference type="GO" id="GO:0019632">
    <property type="term" value="P:shikimate metabolic process"/>
    <property type="evidence" value="ECO:0007669"/>
    <property type="project" value="InterPro"/>
</dbReference>
<evidence type="ECO:0000259" key="10">
    <source>
        <dbReference type="Pfam" id="PF18317"/>
    </source>
</evidence>
<dbReference type="Proteomes" id="UP000001208">
    <property type="component" value="Chromosome"/>
</dbReference>
<gene>
    <name evidence="8" type="primary">aroE</name>
    <name evidence="11" type="ordered locus">Ctha_1609</name>
</gene>
<evidence type="ECO:0000259" key="9">
    <source>
        <dbReference type="Pfam" id="PF08501"/>
    </source>
</evidence>
<dbReference type="InterPro" id="IPR013708">
    <property type="entry name" value="Shikimate_DH-bd_N"/>
</dbReference>
<feature type="binding site" evidence="8">
    <location>
        <begin position="17"/>
        <end position="19"/>
    </location>
    <ligand>
        <name>shikimate</name>
        <dbReference type="ChEBI" id="CHEBI:36208"/>
    </ligand>
</feature>
<dbReference type="GO" id="GO:0008652">
    <property type="term" value="P:amino acid biosynthetic process"/>
    <property type="evidence" value="ECO:0007669"/>
    <property type="project" value="UniProtKB-KW"/>
</dbReference>
<keyword evidence="12" id="KW-1185">Reference proteome</keyword>
<dbReference type="GO" id="GO:0050661">
    <property type="term" value="F:NADP binding"/>
    <property type="evidence" value="ECO:0007669"/>
    <property type="project" value="InterPro"/>
</dbReference>
<keyword evidence="4 8" id="KW-0521">NADP</keyword>
<keyword evidence="3 8" id="KW-0028">Amino-acid biosynthesis</keyword>
<dbReference type="EC" id="1.1.1.25" evidence="2 8"/>
<dbReference type="NCBIfam" id="TIGR00507">
    <property type="entry name" value="aroE"/>
    <property type="match status" value="1"/>
</dbReference>
<dbReference type="eggNOG" id="COG0169">
    <property type="taxonomic scope" value="Bacteria"/>
</dbReference>
<organism evidence="11 12">
    <name type="scientific">Chloroherpeton thalassium (strain ATCC 35110 / GB-78)</name>
    <dbReference type="NCBI Taxonomy" id="517418"/>
    <lineage>
        <taxon>Bacteria</taxon>
        <taxon>Pseudomonadati</taxon>
        <taxon>Chlorobiota</taxon>
        <taxon>Chlorobiia</taxon>
        <taxon>Chlorobiales</taxon>
        <taxon>Chloroherpetonaceae</taxon>
        <taxon>Chloroherpeton</taxon>
    </lineage>
</organism>
<evidence type="ECO:0000256" key="5">
    <source>
        <dbReference type="ARBA" id="ARBA00023002"/>
    </source>
</evidence>
<evidence type="ECO:0000256" key="3">
    <source>
        <dbReference type="ARBA" id="ARBA00022605"/>
    </source>
</evidence>
<dbReference type="AlphaFoldDB" id="B3QSM0"/>
<evidence type="ECO:0000256" key="8">
    <source>
        <dbReference type="HAMAP-Rule" id="MF_00222"/>
    </source>
</evidence>
<dbReference type="GO" id="GO:0004764">
    <property type="term" value="F:shikimate 3-dehydrogenase (NADP+) activity"/>
    <property type="evidence" value="ECO:0007669"/>
    <property type="project" value="UniProtKB-UniRule"/>
</dbReference>
<dbReference type="InterPro" id="IPR046346">
    <property type="entry name" value="Aminoacid_DH-like_N_sf"/>
</dbReference>
<dbReference type="Gene3D" id="3.40.50.10860">
    <property type="entry name" value="Leucine Dehydrogenase, chain A, domain 1"/>
    <property type="match status" value="1"/>
</dbReference>
<dbReference type="Pfam" id="PF08501">
    <property type="entry name" value="Shikimate_dh_N"/>
    <property type="match status" value="1"/>
</dbReference>
<name>B3QSM0_CHLT3</name>
<dbReference type="Pfam" id="PF18317">
    <property type="entry name" value="SDH_C"/>
    <property type="match status" value="1"/>
</dbReference>
<dbReference type="GO" id="GO:0009423">
    <property type="term" value="P:chorismate biosynthetic process"/>
    <property type="evidence" value="ECO:0007669"/>
    <property type="project" value="UniProtKB-UniRule"/>
</dbReference>
<evidence type="ECO:0000313" key="12">
    <source>
        <dbReference type="Proteomes" id="UP000001208"/>
    </source>
</evidence>
<keyword evidence="5 8" id="KW-0560">Oxidoreductase</keyword>
<dbReference type="Gene3D" id="3.40.50.720">
    <property type="entry name" value="NAD(P)-binding Rossmann-like Domain"/>
    <property type="match status" value="1"/>
</dbReference>
<dbReference type="GO" id="GO:0009073">
    <property type="term" value="P:aromatic amino acid family biosynthetic process"/>
    <property type="evidence" value="ECO:0007669"/>
    <property type="project" value="UniProtKB-KW"/>
</dbReference>
<evidence type="ECO:0000256" key="4">
    <source>
        <dbReference type="ARBA" id="ARBA00022857"/>
    </source>
</evidence>
<keyword evidence="6 8" id="KW-0057">Aromatic amino acid biosynthesis</keyword>
<evidence type="ECO:0000256" key="6">
    <source>
        <dbReference type="ARBA" id="ARBA00023141"/>
    </source>
</evidence>
<feature type="binding site" evidence="8">
    <location>
        <position position="258"/>
    </location>
    <ligand>
        <name>NADP(+)</name>
        <dbReference type="ChEBI" id="CHEBI:58349"/>
    </ligand>
</feature>
<feature type="active site" description="Proton acceptor" evidence="8">
    <location>
        <position position="69"/>
    </location>
</feature>
<accession>B3QSM0</accession>
<dbReference type="InterPro" id="IPR011342">
    <property type="entry name" value="Shikimate_DH"/>
</dbReference>
<dbReference type="InterPro" id="IPR036291">
    <property type="entry name" value="NAD(P)-bd_dom_sf"/>
</dbReference>
<comment type="similarity">
    <text evidence="8">Belongs to the shikimate dehydrogenase family.</text>
</comment>
<feature type="binding site" evidence="8">
    <location>
        <begin position="129"/>
        <end position="133"/>
    </location>
    <ligand>
        <name>NADP(+)</name>
        <dbReference type="ChEBI" id="CHEBI:58349"/>
    </ligand>
</feature>
<dbReference type="InterPro" id="IPR022893">
    <property type="entry name" value="Shikimate_DH_fam"/>
</dbReference>
<reference evidence="11 12" key="1">
    <citation type="submission" date="2008-06" db="EMBL/GenBank/DDBJ databases">
        <title>Complete sequence of Chloroherpeton thalassium ATCC 35110.</title>
        <authorList>
            <consortium name="US DOE Joint Genome Institute"/>
            <person name="Lucas S."/>
            <person name="Copeland A."/>
            <person name="Lapidus A."/>
            <person name="Glavina del Rio T."/>
            <person name="Dalin E."/>
            <person name="Tice H."/>
            <person name="Bruce D."/>
            <person name="Goodwin L."/>
            <person name="Pitluck S."/>
            <person name="Schmutz J."/>
            <person name="Larimer F."/>
            <person name="Land M."/>
            <person name="Hauser L."/>
            <person name="Kyrpides N."/>
            <person name="Mikhailova N."/>
            <person name="Liu Z."/>
            <person name="Li T."/>
            <person name="Zhao F."/>
            <person name="Overmann J."/>
            <person name="Bryant D.A."/>
            <person name="Richardson P."/>
        </authorList>
    </citation>
    <scope>NUCLEOTIDE SEQUENCE [LARGE SCALE GENOMIC DNA]</scope>
    <source>
        <strain evidence="12">ATCC 35110 / GB-78</strain>
    </source>
</reference>
<dbReference type="SUPFAM" id="SSF51735">
    <property type="entry name" value="NAD(P)-binding Rossmann-fold domains"/>
    <property type="match status" value="1"/>
</dbReference>
<comment type="caution">
    <text evidence="8">Lacks conserved residue(s) required for the propagation of feature annotation.</text>
</comment>